<dbReference type="EMBL" id="UINC01191688">
    <property type="protein sequence ID" value="SVE06445.1"/>
    <property type="molecule type" value="Genomic_DNA"/>
</dbReference>
<name>A0A383AGY7_9ZZZZ</name>
<sequence length="193" mass="21945">WAPRALHYTVAFDGWIWVIGGQTMPEFAPGSEERFHADVWRTRNGTEWEQVTEQASWMPRGMIGASAVKDGRLWVLGGGTYDTPTTPQRIFYGDAWSTSDGVEWSCHSSDGFPARQYHEVAAWDGRLWVMEGYHVDTGNRNDVWSSADGVTWEELPDTPWAPRHAASVYVFDDALWMVTGNNMTSDAWRLDRI</sequence>
<protein>
    <recommendedName>
        <fullName evidence="2">Galactose oxidase</fullName>
    </recommendedName>
</protein>
<gene>
    <name evidence="1" type="ORF">METZ01_LOCUS459299</name>
</gene>
<dbReference type="SUPFAM" id="SSF117281">
    <property type="entry name" value="Kelch motif"/>
    <property type="match status" value="1"/>
</dbReference>
<reference evidence="1" key="1">
    <citation type="submission" date="2018-05" db="EMBL/GenBank/DDBJ databases">
        <authorList>
            <person name="Lanie J.A."/>
            <person name="Ng W.-L."/>
            <person name="Kazmierczak K.M."/>
            <person name="Andrzejewski T.M."/>
            <person name="Davidsen T.M."/>
            <person name="Wayne K.J."/>
            <person name="Tettelin H."/>
            <person name="Glass J.I."/>
            <person name="Rusch D."/>
            <person name="Podicherti R."/>
            <person name="Tsui H.-C.T."/>
            <person name="Winkler M.E."/>
        </authorList>
    </citation>
    <scope>NUCLEOTIDE SEQUENCE</scope>
</reference>
<dbReference type="InterPro" id="IPR015915">
    <property type="entry name" value="Kelch-typ_b-propeller"/>
</dbReference>
<dbReference type="AlphaFoldDB" id="A0A383AGY7"/>
<organism evidence="1">
    <name type="scientific">marine metagenome</name>
    <dbReference type="NCBI Taxonomy" id="408172"/>
    <lineage>
        <taxon>unclassified sequences</taxon>
        <taxon>metagenomes</taxon>
        <taxon>ecological metagenomes</taxon>
    </lineage>
</organism>
<proteinExistence type="predicted"/>
<feature type="non-terminal residue" evidence="1">
    <location>
        <position position="1"/>
    </location>
</feature>
<evidence type="ECO:0008006" key="2">
    <source>
        <dbReference type="Google" id="ProtNLM"/>
    </source>
</evidence>
<evidence type="ECO:0000313" key="1">
    <source>
        <dbReference type="EMBL" id="SVE06445.1"/>
    </source>
</evidence>
<dbReference type="Gene3D" id="2.120.10.80">
    <property type="entry name" value="Kelch-type beta propeller"/>
    <property type="match status" value="1"/>
</dbReference>
<accession>A0A383AGY7</accession>